<name>A0A2V5L646_9MICC</name>
<dbReference type="InterPro" id="IPR050855">
    <property type="entry name" value="NDM-1-like"/>
</dbReference>
<evidence type="ECO:0000313" key="3">
    <source>
        <dbReference type="Proteomes" id="UP000247832"/>
    </source>
</evidence>
<dbReference type="SMART" id="SM00849">
    <property type="entry name" value="Lactamase_B"/>
    <property type="match status" value="1"/>
</dbReference>
<feature type="domain" description="Metallo-beta-lactamase" evidence="1">
    <location>
        <begin position="43"/>
        <end position="251"/>
    </location>
</feature>
<dbReference type="SUPFAM" id="SSF56281">
    <property type="entry name" value="Metallo-hydrolase/oxidoreductase"/>
    <property type="match status" value="1"/>
</dbReference>
<keyword evidence="3" id="KW-1185">Reference proteome</keyword>
<dbReference type="OrthoDB" id="2971563at2"/>
<dbReference type="GO" id="GO:0016787">
    <property type="term" value="F:hydrolase activity"/>
    <property type="evidence" value="ECO:0007669"/>
    <property type="project" value="UniProtKB-KW"/>
</dbReference>
<comment type="caution">
    <text evidence="2">The sequence shown here is derived from an EMBL/GenBank/DDBJ whole genome shotgun (WGS) entry which is preliminary data.</text>
</comment>
<reference evidence="2 3" key="1">
    <citation type="submission" date="2018-05" db="EMBL/GenBank/DDBJ databases">
        <title>Genetic diversity of glacier-inhabiting Cryobacterium bacteria in China and description of Cryobacterium mengkeensis sp. nov. and Arthrobacter glacialis sp. nov.</title>
        <authorList>
            <person name="Liu Q."/>
            <person name="Xin Y.-H."/>
        </authorList>
    </citation>
    <scope>NUCLEOTIDE SEQUENCE [LARGE SCALE GENOMIC DNA]</scope>
    <source>
        <strain evidence="2 3">LI2</strain>
    </source>
</reference>
<dbReference type="Gene3D" id="3.60.15.10">
    <property type="entry name" value="Ribonuclease Z/Hydroxyacylglutathione hydrolase-like"/>
    <property type="match status" value="1"/>
</dbReference>
<dbReference type="InterPro" id="IPR036866">
    <property type="entry name" value="RibonucZ/Hydroxyglut_hydro"/>
</dbReference>
<sequence>MGPRPRGTRCGLASSESREATSLNNTALPLECADDVFFVEGPASNWIILRDGKEFTVIDSGYPGDGVDFVESIRQLGLEPRNMAALLVTHGHVDHTGSARMLSEEFNIPVLSGAAEQGQMIGRDKNQVSTQQVLLRAWQPRVFRWMRHIIAAGGSKGTCVPASGVFTNELLAGLPGLPQAIDTAGHTPGHTAFLLASGALASGDALVTGHPLSTVTGPQRLHPMFDHDRAMAGRALDQLQTCAATSILPGHGKALRMPIADAVQLARRSPAPTR</sequence>
<dbReference type="EMBL" id="QJVD01000018">
    <property type="protein sequence ID" value="PYI66082.1"/>
    <property type="molecule type" value="Genomic_DNA"/>
</dbReference>
<dbReference type="Pfam" id="PF00753">
    <property type="entry name" value="Lactamase_B"/>
    <property type="match status" value="1"/>
</dbReference>
<gene>
    <name evidence="2" type="ORF">CVV68_15975</name>
</gene>
<proteinExistence type="predicted"/>
<organism evidence="2 3">
    <name type="scientific">Arthrobacter livingstonensis</name>
    <dbReference type="NCBI Taxonomy" id="670078"/>
    <lineage>
        <taxon>Bacteria</taxon>
        <taxon>Bacillati</taxon>
        <taxon>Actinomycetota</taxon>
        <taxon>Actinomycetes</taxon>
        <taxon>Micrococcales</taxon>
        <taxon>Micrococcaceae</taxon>
        <taxon>Arthrobacter</taxon>
    </lineage>
</organism>
<dbReference type="PANTHER" id="PTHR42951">
    <property type="entry name" value="METALLO-BETA-LACTAMASE DOMAIN-CONTAINING"/>
    <property type="match status" value="1"/>
</dbReference>
<dbReference type="AlphaFoldDB" id="A0A2V5L646"/>
<evidence type="ECO:0000259" key="1">
    <source>
        <dbReference type="SMART" id="SM00849"/>
    </source>
</evidence>
<keyword evidence="2" id="KW-0378">Hydrolase</keyword>
<evidence type="ECO:0000313" key="2">
    <source>
        <dbReference type="EMBL" id="PYI66082.1"/>
    </source>
</evidence>
<accession>A0A2V5L646</accession>
<dbReference type="PANTHER" id="PTHR42951:SF14">
    <property type="entry name" value="METALLO-BETA-LACTAMASE SUPERFAMILY PROTEIN"/>
    <property type="match status" value="1"/>
</dbReference>
<dbReference type="Proteomes" id="UP000247832">
    <property type="component" value="Unassembled WGS sequence"/>
</dbReference>
<protein>
    <submittedName>
        <fullName evidence="2">MBL fold metallo-hydrolase</fullName>
    </submittedName>
</protein>
<dbReference type="InterPro" id="IPR001279">
    <property type="entry name" value="Metallo-B-lactamas"/>
</dbReference>